<dbReference type="EMBL" id="BAAAFZ010000021">
    <property type="protein sequence ID" value="GAA0580232.1"/>
    <property type="molecule type" value="Genomic_DNA"/>
</dbReference>
<dbReference type="PROSITE" id="PS51186">
    <property type="entry name" value="GNAT"/>
    <property type="match status" value="1"/>
</dbReference>
<proteinExistence type="predicted"/>
<dbReference type="InterPro" id="IPR016181">
    <property type="entry name" value="Acyl_CoA_acyltransferase"/>
</dbReference>
<evidence type="ECO:0000313" key="3">
    <source>
        <dbReference type="Proteomes" id="UP001501588"/>
    </source>
</evidence>
<dbReference type="Pfam" id="PF00583">
    <property type="entry name" value="Acetyltransf_1"/>
    <property type="match status" value="1"/>
</dbReference>
<dbReference type="RefSeq" id="WP_343894930.1">
    <property type="nucleotide sequence ID" value="NZ_BAAAFZ010000021.1"/>
</dbReference>
<name>A0ABN1F1V4_9PROT</name>
<sequence length="148" mass="16036">MPAPATAIALSDREDEETKKAVEDGLIAFNAAVRPNDWRPLTLSVRRDGETEPAGGLAGRTFFGWLFVAYFHLPAGLRGQGLGKELLRHAEDEAPARGRAGASLSTFSFQARGFYERQGYGVFGSIPDFPPGHACFFLSKRLDALPPA</sequence>
<dbReference type="CDD" id="cd04301">
    <property type="entry name" value="NAT_SF"/>
    <property type="match status" value="1"/>
</dbReference>
<gene>
    <name evidence="2" type="ORF">GCM10009416_18250</name>
</gene>
<keyword evidence="3" id="KW-1185">Reference proteome</keyword>
<evidence type="ECO:0000259" key="1">
    <source>
        <dbReference type="PROSITE" id="PS51186"/>
    </source>
</evidence>
<dbReference type="Gene3D" id="3.40.630.30">
    <property type="match status" value="1"/>
</dbReference>
<protein>
    <submittedName>
        <fullName evidence="2">GNAT family N-acetyltransferase</fullName>
    </submittedName>
</protein>
<accession>A0ABN1F1V4</accession>
<dbReference type="Proteomes" id="UP001501588">
    <property type="component" value="Unassembled WGS sequence"/>
</dbReference>
<dbReference type="InterPro" id="IPR000182">
    <property type="entry name" value="GNAT_dom"/>
</dbReference>
<reference evidence="2 3" key="1">
    <citation type="journal article" date="2019" name="Int. J. Syst. Evol. Microbiol.">
        <title>The Global Catalogue of Microorganisms (GCM) 10K type strain sequencing project: providing services to taxonomists for standard genome sequencing and annotation.</title>
        <authorList>
            <consortium name="The Broad Institute Genomics Platform"/>
            <consortium name="The Broad Institute Genome Sequencing Center for Infectious Disease"/>
            <person name="Wu L."/>
            <person name="Ma J."/>
        </authorList>
    </citation>
    <scope>NUCLEOTIDE SEQUENCE [LARGE SCALE GENOMIC DNA]</scope>
    <source>
        <strain evidence="2 3">JCM 9933</strain>
    </source>
</reference>
<feature type="domain" description="N-acetyltransferase" evidence="1">
    <location>
        <begin position="8"/>
        <end position="143"/>
    </location>
</feature>
<comment type="caution">
    <text evidence="2">The sequence shown here is derived from an EMBL/GenBank/DDBJ whole genome shotgun (WGS) entry which is preliminary data.</text>
</comment>
<organism evidence="2 3">
    <name type="scientific">Craurococcus roseus</name>
    <dbReference type="NCBI Taxonomy" id="77585"/>
    <lineage>
        <taxon>Bacteria</taxon>
        <taxon>Pseudomonadati</taxon>
        <taxon>Pseudomonadota</taxon>
        <taxon>Alphaproteobacteria</taxon>
        <taxon>Acetobacterales</taxon>
        <taxon>Acetobacteraceae</taxon>
        <taxon>Craurococcus</taxon>
    </lineage>
</organism>
<evidence type="ECO:0000313" key="2">
    <source>
        <dbReference type="EMBL" id="GAA0580232.1"/>
    </source>
</evidence>
<dbReference type="SUPFAM" id="SSF55729">
    <property type="entry name" value="Acyl-CoA N-acyltransferases (Nat)"/>
    <property type="match status" value="1"/>
</dbReference>